<sequence>IGKDTKGGGGGLFCGCPALVAVDLNKCEPWDLPETACVGGRLVLLQPEDRSTRRGCDEPCDAVGLLEGHGKDRACRGAGRWSACGRRSYSTRPGPQGKKTPWVMHEFRIERHPRRTHPPPPPPPPSPLSR</sequence>
<dbReference type="InterPro" id="IPR003441">
    <property type="entry name" value="NAC-dom"/>
</dbReference>
<evidence type="ECO:0000256" key="5">
    <source>
        <dbReference type="SAM" id="MobiDB-lite"/>
    </source>
</evidence>
<feature type="region of interest" description="Disordered" evidence="5">
    <location>
        <begin position="107"/>
        <end position="130"/>
    </location>
</feature>
<name>A0A199VH80_ANACO</name>
<feature type="domain" description="NAC" evidence="6">
    <location>
        <begin position="1"/>
        <end position="130"/>
    </location>
</feature>
<organism evidence="7 8">
    <name type="scientific">Ananas comosus</name>
    <name type="common">Pineapple</name>
    <name type="synonym">Ananas ananas</name>
    <dbReference type="NCBI Taxonomy" id="4615"/>
    <lineage>
        <taxon>Eukaryota</taxon>
        <taxon>Viridiplantae</taxon>
        <taxon>Streptophyta</taxon>
        <taxon>Embryophyta</taxon>
        <taxon>Tracheophyta</taxon>
        <taxon>Spermatophyta</taxon>
        <taxon>Magnoliopsida</taxon>
        <taxon>Liliopsida</taxon>
        <taxon>Poales</taxon>
        <taxon>Bromeliaceae</taxon>
        <taxon>Bromelioideae</taxon>
        <taxon>Ananas</taxon>
    </lineage>
</organism>
<evidence type="ECO:0000256" key="4">
    <source>
        <dbReference type="ARBA" id="ARBA00023242"/>
    </source>
</evidence>
<reference evidence="7 8" key="1">
    <citation type="journal article" date="2016" name="DNA Res.">
        <title>The draft genome of MD-2 pineapple using hybrid error correction of long reads.</title>
        <authorList>
            <person name="Redwan R.M."/>
            <person name="Saidin A."/>
            <person name="Kumar S.V."/>
        </authorList>
    </citation>
    <scope>NUCLEOTIDE SEQUENCE [LARGE SCALE GENOMIC DNA]</scope>
    <source>
        <strain evidence="8">cv. MD2</strain>
        <tissue evidence="7">Leaf</tissue>
    </source>
</reference>
<dbReference type="Gene3D" id="2.170.150.80">
    <property type="entry name" value="NAC domain"/>
    <property type="match status" value="1"/>
</dbReference>
<evidence type="ECO:0000259" key="6">
    <source>
        <dbReference type="PROSITE" id="PS51005"/>
    </source>
</evidence>
<comment type="caution">
    <text evidence="7">The sequence shown here is derived from an EMBL/GenBank/DDBJ whole genome shotgun (WGS) entry which is preliminary data.</text>
</comment>
<keyword evidence="2" id="KW-0238">DNA-binding</keyword>
<dbReference type="GO" id="GO:0003677">
    <property type="term" value="F:DNA binding"/>
    <property type="evidence" value="ECO:0007669"/>
    <property type="project" value="UniProtKB-KW"/>
</dbReference>
<gene>
    <name evidence="7" type="ORF">ACMD2_20981</name>
</gene>
<evidence type="ECO:0000313" key="8">
    <source>
        <dbReference type="Proteomes" id="UP000092600"/>
    </source>
</evidence>
<evidence type="ECO:0000313" key="7">
    <source>
        <dbReference type="EMBL" id="OAY76231.1"/>
    </source>
</evidence>
<dbReference type="InterPro" id="IPR036093">
    <property type="entry name" value="NAC_dom_sf"/>
</dbReference>
<evidence type="ECO:0000256" key="3">
    <source>
        <dbReference type="ARBA" id="ARBA00023163"/>
    </source>
</evidence>
<dbReference type="EMBL" id="LSRQ01001879">
    <property type="protein sequence ID" value="OAY76231.1"/>
    <property type="molecule type" value="Genomic_DNA"/>
</dbReference>
<keyword evidence="1" id="KW-0805">Transcription regulation</keyword>
<evidence type="ECO:0000256" key="1">
    <source>
        <dbReference type="ARBA" id="ARBA00023015"/>
    </source>
</evidence>
<keyword evidence="3" id="KW-0804">Transcription</keyword>
<proteinExistence type="predicted"/>
<dbReference type="STRING" id="4615.A0A199VH80"/>
<dbReference type="Pfam" id="PF02365">
    <property type="entry name" value="NAM"/>
    <property type="match status" value="1"/>
</dbReference>
<dbReference type="Proteomes" id="UP000092600">
    <property type="component" value="Unassembled WGS sequence"/>
</dbReference>
<accession>A0A199VH80</accession>
<feature type="compositionally biased region" description="Pro residues" evidence="5">
    <location>
        <begin position="118"/>
        <end position="130"/>
    </location>
</feature>
<dbReference type="SUPFAM" id="SSF101941">
    <property type="entry name" value="NAC domain"/>
    <property type="match status" value="1"/>
</dbReference>
<dbReference type="GO" id="GO:0006355">
    <property type="term" value="P:regulation of DNA-templated transcription"/>
    <property type="evidence" value="ECO:0007669"/>
    <property type="project" value="InterPro"/>
</dbReference>
<protein>
    <submittedName>
        <fullName evidence="7">NAC domain-containing protein 21/22</fullName>
    </submittedName>
</protein>
<dbReference type="PROSITE" id="PS51005">
    <property type="entry name" value="NAC"/>
    <property type="match status" value="1"/>
</dbReference>
<feature type="non-terminal residue" evidence="7">
    <location>
        <position position="1"/>
    </location>
</feature>
<evidence type="ECO:0000256" key="2">
    <source>
        <dbReference type="ARBA" id="ARBA00023125"/>
    </source>
</evidence>
<dbReference type="AlphaFoldDB" id="A0A199VH80"/>
<keyword evidence="4" id="KW-0539">Nucleus</keyword>